<accession>A0A5N6TQS8</accession>
<evidence type="ECO:0000313" key="2">
    <source>
        <dbReference type="Proteomes" id="UP000325780"/>
    </source>
</evidence>
<name>A0A5N6TQS8_ASPAV</name>
<dbReference type="Proteomes" id="UP000325780">
    <property type="component" value="Unassembled WGS sequence"/>
</dbReference>
<dbReference type="AlphaFoldDB" id="A0A5N6TQS8"/>
<protein>
    <submittedName>
        <fullName evidence="1">Uncharacterized protein</fullName>
    </submittedName>
</protein>
<gene>
    <name evidence="1" type="ORF">BDV25DRAFT_130994</name>
</gene>
<dbReference type="EMBL" id="ML742149">
    <property type="protein sequence ID" value="KAE8148718.1"/>
    <property type="molecule type" value="Genomic_DNA"/>
</dbReference>
<evidence type="ECO:0000313" key="1">
    <source>
        <dbReference type="EMBL" id="KAE8148718.1"/>
    </source>
</evidence>
<organism evidence="1 2">
    <name type="scientific">Aspergillus avenaceus</name>
    <dbReference type="NCBI Taxonomy" id="36643"/>
    <lineage>
        <taxon>Eukaryota</taxon>
        <taxon>Fungi</taxon>
        <taxon>Dikarya</taxon>
        <taxon>Ascomycota</taxon>
        <taxon>Pezizomycotina</taxon>
        <taxon>Eurotiomycetes</taxon>
        <taxon>Eurotiomycetidae</taxon>
        <taxon>Eurotiales</taxon>
        <taxon>Aspergillaceae</taxon>
        <taxon>Aspergillus</taxon>
        <taxon>Aspergillus subgen. Circumdati</taxon>
    </lineage>
</organism>
<sequence>MTVTAESTFRLTGSKTRGASHILVGQSITPRPDAGKLDKGTPREAWALQPGLYTPRQLVEGLAPLLDTVVFRLGQDPPKTTPAREQLLDNIASNLDINTREATLRFPDIEIDDSRKEMAEQAKRIGQTLVQYARDHSDGQFDPDLYLRSPCEGHLLTPPNVDLMFGRRSQSHLMQLYNEYMHQMVLLRDALLPFQNYEEVIIPVDGRTARGIRHLERPRSEFLTNILTKQVAQSAIVKHAQALLAPGLLSSSQTSYGYGFQYSHGLVLPAFLAGGPTPFHLLQYIPAKVVEDTPEGVIFDYRVQEYYLAPRIEIPTGVEVTTASKSACPEANGWGTPAVNVEDAAIRVVPPAPDSSPIVRELELQLQLANGQSISVDLGQVARGHRYLYQASPSSDLTSSVNGDDSPTSTIIHDPASVLLQAGPRDGLITAQQGGLHIIPVQDPLVALALLGKIYPENVVLLPQSEGLAQAKKAGKGLEPKFVLWGVERGGFRGKF</sequence>
<proteinExistence type="predicted"/>
<keyword evidence="2" id="KW-1185">Reference proteome</keyword>
<dbReference type="OrthoDB" id="3590765at2759"/>
<reference evidence="1 2" key="1">
    <citation type="submission" date="2019-04" db="EMBL/GenBank/DDBJ databases">
        <title>Friends and foes A comparative genomics study of 23 Aspergillus species from section Flavi.</title>
        <authorList>
            <consortium name="DOE Joint Genome Institute"/>
            <person name="Kjaerbolling I."/>
            <person name="Vesth T."/>
            <person name="Frisvad J.C."/>
            <person name="Nybo J.L."/>
            <person name="Theobald S."/>
            <person name="Kildgaard S."/>
            <person name="Isbrandt T."/>
            <person name="Kuo A."/>
            <person name="Sato A."/>
            <person name="Lyhne E.K."/>
            <person name="Kogle M.E."/>
            <person name="Wiebenga A."/>
            <person name="Kun R.S."/>
            <person name="Lubbers R.J."/>
            <person name="Makela M.R."/>
            <person name="Barry K."/>
            <person name="Chovatia M."/>
            <person name="Clum A."/>
            <person name="Daum C."/>
            <person name="Haridas S."/>
            <person name="He G."/>
            <person name="LaButti K."/>
            <person name="Lipzen A."/>
            <person name="Mondo S."/>
            <person name="Riley R."/>
            <person name="Salamov A."/>
            <person name="Simmons B.A."/>
            <person name="Magnuson J.K."/>
            <person name="Henrissat B."/>
            <person name="Mortensen U.H."/>
            <person name="Larsen T.O."/>
            <person name="Devries R.P."/>
            <person name="Grigoriev I.V."/>
            <person name="Machida M."/>
            <person name="Baker S.E."/>
            <person name="Andersen M.R."/>
        </authorList>
    </citation>
    <scope>NUCLEOTIDE SEQUENCE [LARGE SCALE GENOMIC DNA]</scope>
    <source>
        <strain evidence="1 2">IBT 18842</strain>
    </source>
</reference>